<evidence type="ECO:0000313" key="2">
    <source>
        <dbReference type="EMBL" id="CBJ93216.1"/>
    </source>
</evidence>
<keyword evidence="1" id="KW-0732">Signal</keyword>
<geneLocation type="plasmid" evidence="2">
    <name>VIBNI_pA</name>
</geneLocation>
<evidence type="ECO:0000256" key="1">
    <source>
        <dbReference type="SAM" id="SignalP"/>
    </source>
</evidence>
<proteinExistence type="predicted"/>
<feature type="chain" id="PRO_5040147656" evidence="1">
    <location>
        <begin position="19"/>
        <end position="265"/>
    </location>
</feature>
<keyword evidence="2" id="KW-0614">Plasmid</keyword>
<feature type="signal peptide" evidence="1">
    <location>
        <begin position="1"/>
        <end position="18"/>
    </location>
</feature>
<protein>
    <submittedName>
        <fullName evidence="2">Uncharacterized protein</fullName>
    </submittedName>
</protein>
<dbReference type="AlphaFoldDB" id="A0A9P1JLY7"/>
<gene>
    <name evidence="2" type="ORF">VIBNI_0197</name>
</gene>
<name>A0A9P1JLY7_9VIBR</name>
<reference evidence="2" key="1">
    <citation type="submission" date="2010-02" db="EMBL/GenBank/DDBJ databases">
        <authorList>
            <person name="Genoscope - CEA"/>
        </authorList>
    </citation>
    <scope>NUCLEOTIDE SEQUENCE</scope>
    <source>
        <plasmid evidence="2">VIBNI_pA</plasmid>
    </source>
</reference>
<accession>A0A9P1JLY7</accession>
<dbReference type="EMBL" id="FP893246">
    <property type="protein sequence ID" value="CBJ93216.1"/>
    <property type="molecule type" value="Genomic_DNA"/>
</dbReference>
<sequence length="265" mass="29602">MRLLLLLSAISFSFASFQALGHRSKQCIMGREFTLCFQMVYENWYRGTFEVSKTPLTDKIRLNNETNVDLAVAVAGGNGGWINIPRDGMQDILLAEGVPSYIDIDMRQVAGVRGKVLVQGVSQNGAIYSSTDIHVNESTVEQGESCQLTVKNEGGKIRFDGDDLTSPHSRDLGVLGYQADSPMKLSFKTRNIKRSNKVVVKKRHVQIYYRTQMDSGAPYKILKRRDAVPVSGQGEIQFFPYVNMDISELNAGTYKTRIEVTCAEE</sequence>
<organism evidence="2">
    <name type="scientific">Vibrio nigripulchritudo</name>
    <dbReference type="NCBI Taxonomy" id="28173"/>
    <lineage>
        <taxon>Bacteria</taxon>
        <taxon>Pseudomonadati</taxon>
        <taxon>Pseudomonadota</taxon>
        <taxon>Gammaproteobacteria</taxon>
        <taxon>Vibrionales</taxon>
        <taxon>Vibrionaceae</taxon>
        <taxon>Vibrio</taxon>
    </lineage>
</organism>